<dbReference type="InterPro" id="IPR014001">
    <property type="entry name" value="Helicase_ATP-bd"/>
</dbReference>
<feature type="non-terminal residue" evidence="4">
    <location>
        <position position="1"/>
    </location>
</feature>
<dbReference type="InterPro" id="IPR027417">
    <property type="entry name" value="P-loop_NTPase"/>
</dbReference>
<dbReference type="Gene3D" id="3.40.50.300">
    <property type="entry name" value="P-loop containing nucleotide triphosphate hydrolases"/>
    <property type="match status" value="1"/>
</dbReference>
<feature type="domain" description="Helicase ATP-binding" evidence="2">
    <location>
        <begin position="74"/>
        <end position="256"/>
    </location>
</feature>
<dbReference type="Pfam" id="PF00271">
    <property type="entry name" value="Helicase_C"/>
    <property type="match status" value="1"/>
</dbReference>
<sequence length="553" mass="59131">RARVAPLKPLHDPNAPGALVMCTTEEATAMNAGPGIAVVVDPFVAKKLRPHQREGVRWMWRVVHGFEPVGDGRRRDADPHLGCLLADDMGLGKSLQSLALIYTMLHQGPRGTPTAKRALLVCPASLVGAWGAECAKWLGGVRAQTALAEGGGTDAADAYEKWARGPPPGGKSAFDRWPILVTSYETLRRFAPVAAAAKPDLMICDEAHRLRNAQQGSQTLAALRTVDAPRRVLLTGTPVQNDLDEYAAVMDFACPGLLGHMSDFHRKFTAVVRRGGEPDASASEIERAKVAAKELNALTSKRVLRREASVNAAHLPAKTEMIVFCSLTPTQRGLYEEGAKVVGEWVGGEGTASALCAIGLLRQLANSVDQALDAADAAAETDLRARLQKNVPPEYEGGIDGSGKLATLRALLRELTKMDGSRDGGERVVVVSGFSAALDAAAVVCRDLGLPADRLDGRVPPNARSGLVRDFNRGSGGRVMLLSCVAGGAGLNLVGASRLILFDTSWNPAHDRQAMARVWRDGQTRPVTIYRLLAAGTVEEKVFQRQLMKHKEA</sequence>
<feature type="non-terminal residue" evidence="4">
    <location>
        <position position="553"/>
    </location>
</feature>
<dbReference type="OMA" id="KMICVEV"/>
<dbReference type="eggNOG" id="KOG0390">
    <property type="taxonomic scope" value="Eukaryota"/>
</dbReference>
<keyword evidence="5" id="KW-1185">Reference proteome</keyword>
<reference evidence="4 5" key="1">
    <citation type="journal article" date="2009" name="Science">
        <title>Green evolution and dynamic adaptations revealed by genomes of the marine picoeukaryotes Micromonas.</title>
        <authorList>
            <person name="Worden A.Z."/>
            <person name="Lee J.H."/>
            <person name="Mock T."/>
            <person name="Rouze P."/>
            <person name="Simmons M.P."/>
            <person name="Aerts A.L."/>
            <person name="Allen A.E."/>
            <person name="Cuvelier M.L."/>
            <person name="Derelle E."/>
            <person name="Everett M.V."/>
            <person name="Foulon E."/>
            <person name="Grimwood J."/>
            <person name="Gundlach H."/>
            <person name="Henrissat B."/>
            <person name="Napoli C."/>
            <person name="McDonald S.M."/>
            <person name="Parker M.S."/>
            <person name="Rombauts S."/>
            <person name="Salamov A."/>
            <person name="Von Dassow P."/>
            <person name="Badger J.H."/>
            <person name="Coutinho P.M."/>
            <person name="Demir E."/>
            <person name="Dubchak I."/>
            <person name="Gentemann C."/>
            <person name="Eikrem W."/>
            <person name="Gready J.E."/>
            <person name="John U."/>
            <person name="Lanier W."/>
            <person name="Lindquist E.A."/>
            <person name="Lucas S."/>
            <person name="Mayer K.F."/>
            <person name="Moreau H."/>
            <person name="Not F."/>
            <person name="Otillar R."/>
            <person name="Panaud O."/>
            <person name="Pangilinan J."/>
            <person name="Paulsen I."/>
            <person name="Piegu B."/>
            <person name="Poliakov A."/>
            <person name="Robbens S."/>
            <person name="Schmutz J."/>
            <person name="Toulza E."/>
            <person name="Wyss T."/>
            <person name="Zelensky A."/>
            <person name="Zhou K."/>
            <person name="Armbrust E.V."/>
            <person name="Bhattacharya D."/>
            <person name="Goodenough U.W."/>
            <person name="Van de Peer Y."/>
            <person name="Grigoriev I.V."/>
        </authorList>
    </citation>
    <scope>NUCLEOTIDE SEQUENCE [LARGE SCALE GENOMIC DNA]</scope>
    <source>
        <strain evidence="4 5">CCMP1545</strain>
    </source>
</reference>
<dbReference type="PROSITE" id="PS51192">
    <property type="entry name" value="HELICASE_ATP_BIND_1"/>
    <property type="match status" value="1"/>
</dbReference>
<dbReference type="PANTHER" id="PTHR45629:SF7">
    <property type="entry name" value="DNA EXCISION REPAIR PROTEIN ERCC-6-RELATED"/>
    <property type="match status" value="1"/>
</dbReference>
<dbReference type="SMART" id="SM00490">
    <property type="entry name" value="HELICc"/>
    <property type="match status" value="1"/>
</dbReference>
<gene>
    <name evidence="4" type="ORF">MICPUCDRAFT_1194</name>
</gene>
<keyword evidence="1" id="KW-0378">Hydrolase</keyword>
<feature type="domain" description="Helicase C-terminal" evidence="3">
    <location>
        <begin position="407"/>
        <end position="553"/>
    </location>
</feature>
<dbReference type="EMBL" id="GG663740">
    <property type="protein sequence ID" value="EEH56690.1"/>
    <property type="molecule type" value="Genomic_DNA"/>
</dbReference>
<evidence type="ECO:0000313" key="5">
    <source>
        <dbReference type="Proteomes" id="UP000001876"/>
    </source>
</evidence>
<dbReference type="CDD" id="cd18793">
    <property type="entry name" value="SF2_C_SNF"/>
    <property type="match status" value="1"/>
</dbReference>
<dbReference type="GO" id="GO:0005524">
    <property type="term" value="F:ATP binding"/>
    <property type="evidence" value="ECO:0007669"/>
    <property type="project" value="InterPro"/>
</dbReference>
<dbReference type="Pfam" id="PF00176">
    <property type="entry name" value="SNF2-rel_dom"/>
    <property type="match status" value="1"/>
</dbReference>
<dbReference type="OrthoDB" id="413460at2759"/>
<dbReference type="PROSITE" id="PS51194">
    <property type="entry name" value="HELICASE_CTER"/>
    <property type="match status" value="1"/>
</dbReference>
<dbReference type="SUPFAM" id="SSF52540">
    <property type="entry name" value="P-loop containing nucleoside triphosphate hydrolases"/>
    <property type="match status" value="2"/>
</dbReference>
<proteinExistence type="predicted"/>
<dbReference type="GO" id="GO:0007131">
    <property type="term" value="P:reciprocal meiotic recombination"/>
    <property type="evidence" value="ECO:0007669"/>
    <property type="project" value="TreeGrafter"/>
</dbReference>
<dbReference type="GO" id="GO:0000724">
    <property type="term" value="P:double-strand break repair via homologous recombination"/>
    <property type="evidence" value="ECO:0007669"/>
    <property type="project" value="TreeGrafter"/>
</dbReference>
<organism evidence="5">
    <name type="scientific">Micromonas pusilla (strain CCMP1545)</name>
    <name type="common">Picoplanktonic green alga</name>
    <dbReference type="NCBI Taxonomy" id="564608"/>
    <lineage>
        <taxon>Eukaryota</taxon>
        <taxon>Viridiplantae</taxon>
        <taxon>Chlorophyta</taxon>
        <taxon>Mamiellophyceae</taxon>
        <taxon>Mamiellales</taxon>
        <taxon>Mamiellaceae</taxon>
        <taxon>Micromonas</taxon>
    </lineage>
</organism>
<dbReference type="GeneID" id="9684693"/>
<dbReference type="KEGG" id="mpp:MICPUCDRAFT_1194"/>
<evidence type="ECO:0000259" key="3">
    <source>
        <dbReference type="PROSITE" id="PS51194"/>
    </source>
</evidence>
<dbReference type="Gene3D" id="1.20.120.850">
    <property type="entry name" value="SWI2/SNF2 ATPases, N-terminal domain"/>
    <property type="match status" value="1"/>
</dbReference>
<dbReference type="PANTHER" id="PTHR45629">
    <property type="entry name" value="SNF2/RAD54 FAMILY MEMBER"/>
    <property type="match status" value="1"/>
</dbReference>
<dbReference type="Gene3D" id="3.40.50.10810">
    <property type="entry name" value="Tandem AAA-ATPase domain"/>
    <property type="match status" value="1"/>
</dbReference>
<dbReference type="SMART" id="SM00487">
    <property type="entry name" value="DEXDc"/>
    <property type="match status" value="1"/>
</dbReference>
<dbReference type="Proteomes" id="UP000001876">
    <property type="component" value="Unassembled WGS sequence"/>
</dbReference>
<accession>C1MUU2</accession>
<dbReference type="GO" id="GO:0015616">
    <property type="term" value="F:DNA translocase activity"/>
    <property type="evidence" value="ECO:0007669"/>
    <property type="project" value="TreeGrafter"/>
</dbReference>
<dbReference type="InterPro" id="IPR050496">
    <property type="entry name" value="SNF2_RAD54_helicase_repair"/>
</dbReference>
<dbReference type="InterPro" id="IPR038718">
    <property type="entry name" value="SNF2-like_sf"/>
</dbReference>
<dbReference type="GO" id="GO:0005634">
    <property type="term" value="C:nucleus"/>
    <property type="evidence" value="ECO:0007669"/>
    <property type="project" value="TreeGrafter"/>
</dbReference>
<dbReference type="RefSeq" id="XP_003059558.1">
    <property type="nucleotide sequence ID" value="XM_003059512.1"/>
</dbReference>
<dbReference type="STRING" id="564608.C1MUU2"/>
<evidence type="ECO:0000313" key="4">
    <source>
        <dbReference type="EMBL" id="EEH56690.1"/>
    </source>
</evidence>
<dbReference type="AlphaFoldDB" id="C1MUU2"/>
<evidence type="ECO:0000256" key="1">
    <source>
        <dbReference type="ARBA" id="ARBA00022801"/>
    </source>
</evidence>
<protein>
    <submittedName>
        <fullName evidence="4">Predicted protein</fullName>
    </submittedName>
</protein>
<dbReference type="GO" id="GO:0016787">
    <property type="term" value="F:hydrolase activity"/>
    <property type="evidence" value="ECO:0007669"/>
    <property type="project" value="UniProtKB-KW"/>
</dbReference>
<evidence type="ECO:0000259" key="2">
    <source>
        <dbReference type="PROSITE" id="PS51192"/>
    </source>
</evidence>
<dbReference type="CDD" id="cd18004">
    <property type="entry name" value="DEXHc_RAD54"/>
    <property type="match status" value="1"/>
</dbReference>
<dbReference type="InterPro" id="IPR049730">
    <property type="entry name" value="SNF2/RAD54-like_C"/>
</dbReference>
<name>C1MUU2_MICPC</name>
<dbReference type="InterPro" id="IPR000330">
    <property type="entry name" value="SNF2_N"/>
</dbReference>
<dbReference type="InterPro" id="IPR001650">
    <property type="entry name" value="Helicase_C-like"/>
</dbReference>